<accession>A0A839F8L8</accession>
<dbReference type="PANTHER" id="PTHR33495:SF2">
    <property type="entry name" value="ANTI-SIGMA FACTOR ANTAGONIST TM_1081-RELATED"/>
    <property type="match status" value="1"/>
</dbReference>
<dbReference type="Gene3D" id="3.30.750.24">
    <property type="entry name" value="STAS domain"/>
    <property type="match status" value="1"/>
</dbReference>
<dbReference type="AlphaFoldDB" id="A0A839F8L8"/>
<name>A0A839F8L8_9GAMM</name>
<sequence>MSVSPNGVAAERGDGYVLVRLSGEVDLSWSQEVRRAVLDALAAGTPVGVELSAVSYIDSSGIAALVEGFQQARQNGGRFALVAVSDAVRAVLELARLDRVFLLVPSAEALLAA</sequence>
<dbReference type="SUPFAM" id="SSF52091">
    <property type="entry name" value="SpoIIaa-like"/>
    <property type="match status" value="1"/>
</dbReference>
<dbReference type="GO" id="GO:0043856">
    <property type="term" value="F:anti-sigma factor antagonist activity"/>
    <property type="evidence" value="ECO:0007669"/>
    <property type="project" value="InterPro"/>
</dbReference>
<dbReference type="InterPro" id="IPR003658">
    <property type="entry name" value="Anti-sigma_ant"/>
</dbReference>
<comment type="similarity">
    <text evidence="1 2">Belongs to the anti-sigma-factor antagonist family.</text>
</comment>
<gene>
    <name evidence="4" type="ORF">FHW12_002724</name>
</gene>
<dbReference type="InterPro" id="IPR002645">
    <property type="entry name" value="STAS_dom"/>
</dbReference>
<dbReference type="RefSeq" id="WP_182531540.1">
    <property type="nucleotide sequence ID" value="NZ_JACGXL010000004.1"/>
</dbReference>
<evidence type="ECO:0000259" key="3">
    <source>
        <dbReference type="PROSITE" id="PS50801"/>
    </source>
</evidence>
<evidence type="ECO:0000313" key="4">
    <source>
        <dbReference type="EMBL" id="MBA8888491.1"/>
    </source>
</evidence>
<proteinExistence type="inferred from homology"/>
<dbReference type="Proteomes" id="UP000550401">
    <property type="component" value="Unassembled WGS sequence"/>
</dbReference>
<evidence type="ECO:0000256" key="1">
    <source>
        <dbReference type="ARBA" id="ARBA00009013"/>
    </source>
</evidence>
<keyword evidence="5" id="KW-1185">Reference proteome</keyword>
<dbReference type="PROSITE" id="PS50801">
    <property type="entry name" value="STAS"/>
    <property type="match status" value="1"/>
</dbReference>
<organism evidence="4 5">
    <name type="scientific">Dokdonella fugitiva</name>
    <dbReference type="NCBI Taxonomy" id="328517"/>
    <lineage>
        <taxon>Bacteria</taxon>
        <taxon>Pseudomonadati</taxon>
        <taxon>Pseudomonadota</taxon>
        <taxon>Gammaproteobacteria</taxon>
        <taxon>Lysobacterales</taxon>
        <taxon>Rhodanobacteraceae</taxon>
        <taxon>Dokdonella</taxon>
    </lineage>
</organism>
<evidence type="ECO:0000256" key="2">
    <source>
        <dbReference type="RuleBase" id="RU003749"/>
    </source>
</evidence>
<reference evidence="4 5" key="1">
    <citation type="submission" date="2020-07" db="EMBL/GenBank/DDBJ databases">
        <title>Genomic Encyclopedia of Type Strains, Phase IV (KMG-V): Genome sequencing to study the core and pangenomes of soil and plant-associated prokaryotes.</title>
        <authorList>
            <person name="Whitman W."/>
        </authorList>
    </citation>
    <scope>NUCLEOTIDE SEQUENCE [LARGE SCALE GENOMIC DNA]</scope>
    <source>
        <strain evidence="4 5">RH2WT43</strain>
    </source>
</reference>
<dbReference type="EMBL" id="JACGXL010000004">
    <property type="protein sequence ID" value="MBA8888491.1"/>
    <property type="molecule type" value="Genomic_DNA"/>
</dbReference>
<protein>
    <recommendedName>
        <fullName evidence="2">Anti-sigma factor antagonist</fullName>
    </recommendedName>
</protein>
<dbReference type="CDD" id="cd07043">
    <property type="entry name" value="STAS_anti-anti-sigma_factors"/>
    <property type="match status" value="1"/>
</dbReference>
<dbReference type="NCBIfam" id="TIGR00377">
    <property type="entry name" value="ant_ant_sig"/>
    <property type="match status" value="1"/>
</dbReference>
<dbReference type="InterPro" id="IPR036513">
    <property type="entry name" value="STAS_dom_sf"/>
</dbReference>
<dbReference type="PANTHER" id="PTHR33495">
    <property type="entry name" value="ANTI-SIGMA FACTOR ANTAGONIST TM_1081-RELATED-RELATED"/>
    <property type="match status" value="1"/>
</dbReference>
<dbReference type="Pfam" id="PF01740">
    <property type="entry name" value="STAS"/>
    <property type="match status" value="1"/>
</dbReference>
<feature type="domain" description="STAS" evidence="3">
    <location>
        <begin position="6"/>
        <end position="113"/>
    </location>
</feature>
<comment type="caution">
    <text evidence="4">The sequence shown here is derived from an EMBL/GenBank/DDBJ whole genome shotgun (WGS) entry which is preliminary data.</text>
</comment>
<evidence type="ECO:0000313" key="5">
    <source>
        <dbReference type="Proteomes" id="UP000550401"/>
    </source>
</evidence>